<evidence type="ECO:0000256" key="3">
    <source>
        <dbReference type="SAM" id="Phobius"/>
    </source>
</evidence>
<accession>A0A173LL73</accession>
<dbReference type="PANTHER" id="PTHR43081">
    <property type="entry name" value="ADENYLATE CYCLASE, TERMINAL-DIFFERENTIATION SPECIFIC-RELATED"/>
    <property type="match status" value="1"/>
</dbReference>
<evidence type="ECO:0000313" key="6">
    <source>
        <dbReference type="Proteomes" id="UP000186104"/>
    </source>
</evidence>
<dbReference type="KEGG" id="dtm:BJL86_1273"/>
<dbReference type="InterPro" id="IPR029787">
    <property type="entry name" value="Nucleotide_cyclase"/>
</dbReference>
<dbReference type="AlphaFoldDB" id="A0A173LL73"/>
<dbReference type="Proteomes" id="UP000186104">
    <property type="component" value="Chromosome"/>
</dbReference>
<dbReference type="EMBL" id="CP015961">
    <property type="protein sequence ID" value="ANI92057.1"/>
    <property type="molecule type" value="Genomic_DNA"/>
</dbReference>
<dbReference type="CDD" id="cd07302">
    <property type="entry name" value="CHD"/>
    <property type="match status" value="1"/>
</dbReference>
<dbReference type="GO" id="GO:0009190">
    <property type="term" value="P:cyclic nucleotide biosynthetic process"/>
    <property type="evidence" value="ECO:0007669"/>
    <property type="project" value="InterPro"/>
</dbReference>
<evidence type="ECO:0000259" key="4">
    <source>
        <dbReference type="PROSITE" id="PS50125"/>
    </source>
</evidence>
<organism evidence="5 6">
    <name type="scientific">Dietzia timorensis</name>
    <dbReference type="NCBI Taxonomy" id="499555"/>
    <lineage>
        <taxon>Bacteria</taxon>
        <taxon>Bacillati</taxon>
        <taxon>Actinomycetota</taxon>
        <taxon>Actinomycetes</taxon>
        <taxon>Mycobacteriales</taxon>
        <taxon>Dietziaceae</taxon>
        <taxon>Dietzia</taxon>
    </lineage>
</organism>
<dbReference type="SUPFAM" id="SSF55073">
    <property type="entry name" value="Nucleotide cyclase"/>
    <property type="match status" value="1"/>
</dbReference>
<keyword evidence="3" id="KW-1133">Transmembrane helix</keyword>
<dbReference type="PANTHER" id="PTHR43081:SF1">
    <property type="entry name" value="ADENYLATE CYCLASE, TERMINAL-DIFFERENTIATION SPECIFIC"/>
    <property type="match status" value="1"/>
</dbReference>
<sequence>MVILSIVLGVICVGALVAVAVLWARLRRAQLYIIQLESAAIERRHRKRAPTVVRRATKVVKAVAESTQIVRDHGVGGLIASSLDDFDRWVFAEREEIRELTAADGTVTIMFSDIEGSTSLNDELGDKAWMKILSRHDDIVRAAIARHHGHVVKDQGDGFMVVFTEPGDALSAAIRMHRNLAGMRGKLMSTPIAIRIGMHRGAVVARDGDFYGLNVAMAARIAAEAQGKETLVSEDVRDVLAERSAFAFTDPIEVSLKGVSQPQLLWRAWPSKAVEGRNRSKDNLPEEIERAEQSHE</sequence>
<dbReference type="OrthoDB" id="9801841at2"/>
<dbReference type="STRING" id="499555.BJL86_1273"/>
<evidence type="ECO:0000256" key="1">
    <source>
        <dbReference type="ARBA" id="ARBA00005381"/>
    </source>
</evidence>
<dbReference type="RefSeq" id="WP_067477145.1">
    <property type="nucleotide sequence ID" value="NZ_CP015961.1"/>
</dbReference>
<comment type="similarity">
    <text evidence="1">Belongs to the adenylyl cyclase class-3 family.</text>
</comment>
<dbReference type="InterPro" id="IPR001054">
    <property type="entry name" value="A/G_cyclase"/>
</dbReference>
<dbReference type="Pfam" id="PF00211">
    <property type="entry name" value="Guanylate_cyc"/>
    <property type="match status" value="1"/>
</dbReference>
<dbReference type="GO" id="GO:0035556">
    <property type="term" value="P:intracellular signal transduction"/>
    <property type="evidence" value="ECO:0007669"/>
    <property type="project" value="InterPro"/>
</dbReference>
<feature type="domain" description="Guanylate cyclase" evidence="4">
    <location>
        <begin position="108"/>
        <end position="222"/>
    </location>
</feature>
<evidence type="ECO:0000313" key="5">
    <source>
        <dbReference type="EMBL" id="ANI92057.1"/>
    </source>
</evidence>
<keyword evidence="3" id="KW-0472">Membrane</keyword>
<gene>
    <name evidence="5" type="ORF">BJL86_1273</name>
</gene>
<feature type="transmembrane region" description="Helical" evidence="3">
    <location>
        <begin position="6"/>
        <end position="26"/>
    </location>
</feature>
<name>A0A173LL73_9ACTN</name>
<reference evidence="5 6" key="1">
    <citation type="submission" date="2016-06" db="EMBL/GenBank/DDBJ databases">
        <title>Complete genome sequence of a saline-alkali tolerant type strain Dietzia timorensis ID05-A0528T.</title>
        <authorList>
            <person name="Wu X."/>
        </authorList>
    </citation>
    <scope>NUCLEOTIDE SEQUENCE [LARGE SCALE GENOMIC DNA]</scope>
    <source>
        <strain evidence="5 6">ID05-A0528</strain>
    </source>
</reference>
<keyword evidence="6" id="KW-1185">Reference proteome</keyword>
<proteinExistence type="inferred from homology"/>
<feature type="region of interest" description="Disordered" evidence="2">
    <location>
        <begin position="275"/>
        <end position="296"/>
    </location>
</feature>
<dbReference type="InterPro" id="IPR050697">
    <property type="entry name" value="Adenylyl/Guanylyl_Cyclase_3/4"/>
</dbReference>
<keyword evidence="3" id="KW-0812">Transmembrane</keyword>
<evidence type="ECO:0000256" key="2">
    <source>
        <dbReference type="SAM" id="MobiDB-lite"/>
    </source>
</evidence>
<dbReference type="SMART" id="SM00044">
    <property type="entry name" value="CYCc"/>
    <property type="match status" value="1"/>
</dbReference>
<dbReference type="Gene3D" id="3.30.70.1230">
    <property type="entry name" value="Nucleotide cyclase"/>
    <property type="match status" value="1"/>
</dbReference>
<protein>
    <recommendedName>
        <fullName evidence="4">Guanylate cyclase domain-containing protein</fullName>
    </recommendedName>
</protein>
<dbReference type="PROSITE" id="PS50125">
    <property type="entry name" value="GUANYLATE_CYCLASE_2"/>
    <property type="match status" value="1"/>
</dbReference>
<dbReference type="GO" id="GO:0004016">
    <property type="term" value="F:adenylate cyclase activity"/>
    <property type="evidence" value="ECO:0007669"/>
    <property type="project" value="UniProtKB-ARBA"/>
</dbReference>